<dbReference type="InterPro" id="IPR019506">
    <property type="entry name" value="Pept-inhibitor_PinA"/>
</dbReference>
<dbReference type="GeneID" id="65112648"/>
<accession>A0A2S1GMA0</accession>
<organism evidence="1 2">
    <name type="scientific">Erwinia phage Cronus</name>
    <dbReference type="NCBI Taxonomy" id="2163633"/>
    <lineage>
        <taxon>Viruses</taxon>
        <taxon>Duplodnaviria</taxon>
        <taxon>Heunggongvirae</taxon>
        <taxon>Uroviricota</taxon>
        <taxon>Caudoviricetes</taxon>
        <taxon>Pantevenvirales</taxon>
        <taxon>Straboviridae</taxon>
        <taxon>Tevenvirinae</taxon>
        <taxon>Risoevirus</taxon>
        <taxon>Risoevirus cronus</taxon>
        <taxon>Roskildevirus cronus</taxon>
    </lineage>
</organism>
<evidence type="ECO:0008006" key="3">
    <source>
        <dbReference type="Google" id="ProtNLM"/>
    </source>
</evidence>
<reference evidence="1" key="1">
    <citation type="submission" date="2018-03" db="EMBL/GenBank/DDBJ databases">
        <title>Phage therapy in agriculture - a green tech approach to combat plant pathogenic bacteria.</title>
        <authorList>
            <person name="Carstens A.B."/>
            <person name="Djurhuus A.M."/>
            <person name="Hansen L.H."/>
        </authorList>
    </citation>
    <scope>NUCLEOTIDE SEQUENCE [LARGE SCALE GENOMIC DNA]</scope>
</reference>
<sequence length="134" mass="15351">MSYINNQYILVNDDTGLFHEFPEIVEGFQFKVLEMDEDDPTGIVRILDVNTGAVLDIRKDSGSRYWAFFVMNSDTDSDEEELIRRALPHEEIHCEPNQVQRVAHIKNALINSRSSVHADALVYINELETQLAAK</sequence>
<dbReference type="KEGG" id="vg:65112648"/>
<dbReference type="EMBL" id="MH059636">
    <property type="protein sequence ID" value="AWD90506.1"/>
    <property type="molecule type" value="Genomic_DNA"/>
</dbReference>
<dbReference type="Proteomes" id="UP000246316">
    <property type="component" value="Segment"/>
</dbReference>
<protein>
    <recommendedName>
        <fullName evidence="3">Inhibitor of host Lon protease</fullName>
    </recommendedName>
</protein>
<evidence type="ECO:0000313" key="1">
    <source>
        <dbReference type="EMBL" id="AWD90506.1"/>
    </source>
</evidence>
<name>A0A2S1GMA0_9CAUD</name>
<keyword evidence="2" id="KW-1185">Reference proteome</keyword>
<dbReference type="Pfam" id="PF10465">
    <property type="entry name" value="Inhibitor_I24"/>
    <property type="match status" value="1"/>
</dbReference>
<dbReference type="RefSeq" id="YP_010095014.1">
    <property type="nucleotide sequence ID" value="NC_055743.1"/>
</dbReference>
<proteinExistence type="predicted"/>
<evidence type="ECO:0000313" key="2">
    <source>
        <dbReference type="Proteomes" id="UP000246316"/>
    </source>
</evidence>